<dbReference type="SUPFAM" id="SSF55785">
    <property type="entry name" value="PYP-like sensor domain (PAS domain)"/>
    <property type="match status" value="3"/>
</dbReference>
<organism evidence="4 5">
    <name type="scientific">Roseibium alexandrii (strain DSM 17067 / NCIMB 14079 / DFL-11)</name>
    <name type="common">Labrenzia alexandrii</name>
    <dbReference type="NCBI Taxonomy" id="244592"/>
    <lineage>
        <taxon>Bacteria</taxon>
        <taxon>Pseudomonadati</taxon>
        <taxon>Pseudomonadota</taxon>
        <taxon>Alphaproteobacteria</taxon>
        <taxon>Hyphomicrobiales</taxon>
        <taxon>Stappiaceae</taxon>
        <taxon>Roseibium</taxon>
    </lineage>
</organism>
<dbReference type="Pfam" id="PF00990">
    <property type="entry name" value="GGDEF"/>
    <property type="match status" value="1"/>
</dbReference>
<evidence type="ECO:0000259" key="1">
    <source>
        <dbReference type="PROSITE" id="PS50112"/>
    </source>
</evidence>
<dbReference type="RefSeq" id="WP_008193640.1">
    <property type="nucleotide sequence ID" value="NZ_CM011002.1"/>
</dbReference>
<reference evidence="4 5" key="2">
    <citation type="submission" date="2013-04" db="EMBL/GenBank/DDBJ databases">
        <authorList>
            <person name="Fiebig A."/>
            <person name="Pradella S."/>
            <person name="Wagner-Doebler I."/>
        </authorList>
    </citation>
    <scope>NUCLEOTIDE SEQUENCE [LARGE SCALE GENOMIC DNA]</scope>
    <source>
        <strain evidence="5">DSM 17067 / NCIMB 14079 / DFL-11</strain>
    </source>
</reference>
<dbReference type="SMART" id="SM00267">
    <property type="entry name" value="GGDEF"/>
    <property type="match status" value="1"/>
</dbReference>
<dbReference type="SMART" id="SM00086">
    <property type="entry name" value="PAC"/>
    <property type="match status" value="2"/>
</dbReference>
<dbReference type="InterPro" id="IPR013767">
    <property type="entry name" value="PAS_fold"/>
</dbReference>
<dbReference type="PROSITE" id="PS50112">
    <property type="entry name" value="PAS"/>
    <property type="match status" value="2"/>
</dbReference>
<dbReference type="AlphaFoldDB" id="A0A5E8H022"/>
<dbReference type="PROSITE" id="PS50113">
    <property type="entry name" value="PAC"/>
    <property type="match status" value="1"/>
</dbReference>
<dbReference type="Pfam" id="PF00989">
    <property type="entry name" value="PAS"/>
    <property type="match status" value="1"/>
</dbReference>
<feature type="domain" description="PAC" evidence="2">
    <location>
        <begin position="204"/>
        <end position="258"/>
    </location>
</feature>
<dbReference type="Pfam" id="PF12860">
    <property type="entry name" value="PAS_7"/>
    <property type="match status" value="1"/>
</dbReference>
<dbReference type="InterPro" id="IPR000160">
    <property type="entry name" value="GGDEF_dom"/>
</dbReference>
<dbReference type="NCBIfam" id="TIGR00254">
    <property type="entry name" value="GGDEF"/>
    <property type="match status" value="1"/>
</dbReference>
<feature type="domain" description="PAS" evidence="1">
    <location>
        <begin position="131"/>
        <end position="178"/>
    </location>
</feature>
<dbReference type="Gene3D" id="3.30.70.270">
    <property type="match status" value="1"/>
</dbReference>
<dbReference type="GO" id="GO:0006355">
    <property type="term" value="P:regulation of DNA-templated transcription"/>
    <property type="evidence" value="ECO:0007669"/>
    <property type="project" value="InterPro"/>
</dbReference>
<feature type="domain" description="GGDEF" evidence="3">
    <location>
        <begin position="545"/>
        <end position="678"/>
    </location>
</feature>
<dbReference type="InterPro" id="IPR043128">
    <property type="entry name" value="Rev_trsase/Diguanyl_cyclase"/>
</dbReference>
<dbReference type="InterPro" id="IPR001610">
    <property type="entry name" value="PAC"/>
</dbReference>
<dbReference type="PANTHER" id="PTHR44757:SF2">
    <property type="entry name" value="BIOFILM ARCHITECTURE MAINTENANCE PROTEIN MBAA"/>
    <property type="match status" value="1"/>
</dbReference>
<dbReference type="Gene3D" id="3.30.450.20">
    <property type="entry name" value="PAS domain"/>
    <property type="match status" value="3"/>
</dbReference>
<dbReference type="Pfam" id="PF13426">
    <property type="entry name" value="PAS_9"/>
    <property type="match status" value="1"/>
</dbReference>
<dbReference type="SUPFAM" id="SSF55073">
    <property type="entry name" value="Nucleotide cyclase"/>
    <property type="match status" value="1"/>
</dbReference>
<evidence type="ECO:0000259" key="2">
    <source>
        <dbReference type="PROSITE" id="PS50113"/>
    </source>
</evidence>
<evidence type="ECO:0000313" key="4">
    <source>
        <dbReference type="EMBL" id="EEE45595.1"/>
    </source>
</evidence>
<dbReference type="PANTHER" id="PTHR44757">
    <property type="entry name" value="DIGUANYLATE CYCLASE DGCP"/>
    <property type="match status" value="1"/>
</dbReference>
<dbReference type="InterPro" id="IPR052155">
    <property type="entry name" value="Biofilm_reg_signaling"/>
</dbReference>
<sequence length="717" mass="79780">MSAKNGTRNGIEATARQILGLADVFQWRSNAQHYLTNAEPDASKDDRALITTHWVGKQLWDLPVTLDQQQQLRKRLAIHKPLERMRFRVRHAGQELVDIDLSGLPVFAPSGAFQGYEGVWQVAHRRLVSEMETRRIKGLELAVNKPIIVTDRSGLIEWVSPAFTTLTGYALEEVVGKTPGSFLQCAETDPETVLEIGTAVRAGQPIRRQILNQRKTGEQYWFDVSIQPIAGADGACEGFVAVQPDVTDLVRAREQFRDLLVNLPAGVIHTDETGLVVDCNLEACRILNKTREALLSRSLTDAIVRLFNRDGSALHSCQNPALRILENGDRIENEVFGIGFADGQKKFIRVSSAPTWNVLEQRQEHVFSFIDVTQDEEGRQRLEQTTDLLHEVVETIPDALAAFDADDRLILFNENYLKTYQASAPAIKLGAQFEDILRYGLEHGQYGEVGDHPEDKTAWLSRRLAAHTAKTPPKALQKLGNDRWLQIRERRSASGTVVGVRTDITSLKRAEENAHIAARTDSLTGLSNRRVLLNVLEARARQKDRCCALFLIDLDHFKLVNDTYGHEAGDALLCATAERLRQLAGPEDLCVRLGGDEFALFVASIEPAQDLPDIASRIMSSLNRPVELCGRTYRPVQSIGGTLIETEPLDADAIVRHADAALYAAKQAGGGVFRLFDSDIGQKQDRFNTLAQALKSAVYLTRSTSCFSHRSMLSRAE</sequence>
<name>A0A5E8H022_ROSAD</name>
<dbReference type="EMBL" id="ACCU02000002">
    <property type="protein sequence ID" value="EEE45595.1"/>
    <property type="molecule type" value="Genomic_DNA"/>
</dbReference>
<gene>
    <name evidence="4" type="ORF">SADFL11_2884</name>
</gene>
<feature type="domain" description="PAS" evidence="1">
    <location>
        <begin position="252"/>
        <end position="310"/>
    </location>
</feature>
<dbReference type="PROSITE" id="PS50887">
    <property type="entry name" value="GGDEF"/>
    <property type="match status" value="1"/>
</dbReference>
<dbReference type="InterPro" id="IPR000014">
    <property type="entry name" value="PAS"/>
</dbReference>
<dbReference type="NCBIfam" id="TIGR00229">
    <property type="entry name" value="sensory_box"/>
    <property type="match status" value="1"/>
</dbReference>
<dbReference type="SMART" id="SM00091">
    <property type="entry name" value="PAS"/>
    <property type="match status" value="3"/>
</dbReference>
<dbReference type="InterPro" id="IPR000700">
    <property type="entry name" value="PAS-assoc_C"/>
</dbReference>
<dbReference type="CDD" id="cd00130">
    <property type="entry name" value="PAS"/>
    <property type="match status" value="2"/>
</dbReference>
<evidence type="ECO:0000313" key="5">
    <source>
        <dbReference type="Proteomes" id="UP000004703"/>
    </source>
</evidence>
<proteinExistence type="predicted"/>
<dbReference type="Proteomes" id="UP000004703">
    <property type="component" value="Chromosome"/>
</dbReference>
<reference evidence="4 5" key="1">
    <citation type="submission" date="2008-01" db="EMBL/GenBank/DDBJ databases">
        <authorList>
            <person name="Wagner-Dobler I."/>
            <person name="Ferriera S."/>
            <person name="Johnson J."/>
            <person name="Kravitz S."/>
            <person name="Beeson K."/>
            <person name="Sutton G."/>
            <person name="Rogers Y.-H."/>
            <person name="Friedman R."/>
            <person name="Frazier M."/>
            <person name="Venter J.C."/>
        </authorList>
    </citation>
    <scope>NUCLEOTIDE SEQUENCE [LARGE SCALE GENOMIC DNA]</scope>
    <source>
        <strain evidence="5">DSM 17067 / NCIMB 14079 / DFL-11</strain>
    </source>
</reference>
<dbReference type="InterPro" id="IPR035965">
    <property type="entry name" value="PAS-like_dom_sf"/>
</dbReference>
<dbReference type="CDD" id="cd01949">
    <property type="entry name" value="GGDEF"/>
    <property type="match status" value="1"/>
</dbReference>
<dbReference type="InterPro" id="IPR029787">
    <property type="entry name" value="Nucleotide_cyclase"/>
</dbReference>
<comment type="caution">
    <text evidence="4">The sequence shown here is derived from an EMBL/GenBank/DDBJ whole genome shotgun (WGS) entry which is preliminary data.</text>
</comment>
<protein>
    <submittedName>
        <fullName evidence="4">PAS domain S-box/diguanylate cyclase (GGDEF) domain protein</fullName>
    </submittedName>
</protein>
<accession>A0A5E8H022</accession>
<evidence type="ECO:0000259" key="3">
    <source>
        <dbReference type="PROSITE" id="PS50887"/>
    </source>
</evidence>